<evidence type="ECO:0000313" key="3">
    <source>
        <dbReference type="Proteomes" id="UP000018467"/>
    </source>
</evidence>
<name>W5LHY4_ASTMX</name>
<dbReference type="Proteomes" id="UP000018467">
    <property type="component" value="Unassembled WGS sequence"/>
</dbReference>
<accession>W5LHY4</accession>
<reference evidence="3" key="2">
    <citation type="journal article" date="2014" name="Nat. Commun.">
        <title>The cavefish genome reveals candidate genes for eye loss.</title>
        <authorList>
            <person name="McGaugh S.E."/>
            <person name="Gross J.B."/>
            <person name="Aken B."/>
            <person name="Blin M."/>
            <person name="Borowsky R."/>
            <person name="Chalopin D."/>
            <person name="Hinaux H."/>
            <person name="Jeffery W.R."/>
            <person name="Keene A."/>
            <person name="Ma L."/>
            <person name="Minx P."/>
            <person name="Murphy D."/>
            <person name="O'Quin K.E."/>
            <person name="Retaux S."/>
            <person name="Rohner N."/>
            <person name="Searle S.M."/>
            <person name="Stahl B.A."/>
            <person name="Tabin C."/>
            <person name="Volff J.N."/>
            <person name="Yoshizawa M."/>
            <person name="Warren W.C."/>
        </authorList>
    </citation>
    <scope>NUCLEOTIDE SEQUENCE [LARGE SCALE GENOMIC DNA]</scope>
    <source>
        <strain evidence="3">female</strain>
    </source>
</reference>
<dbReference type="PANTHER" id="PTHR13800">
    <property type="entry name" value="TRANSIENT RECEPTOR POTENTIAL CATION CHANNEL, SUBFAMILY M, MEMBER 6"/>
    <property type="match status" value="1"/>
</dbReference>
<dbReference type="eggNOG" id="KOG3614">
    <property type="taxonomic scope" value="Eukaryota"/>
</dbReference>
<sequence>MFVRLSCDSKPEQLLCLMLREWNMVQPKLVISVHGGTENFPLHPRVGQAFSKGLIRAAETSGAWILTDGFNTGVSMYVGDAVKVYATHERRKRNIIGITPWGLIENHSDLIGRDVLRHYQTLGNPLSKRSSLNGLHSHFLLVDDGTLGKSGGQLDLRKKLERHELAQRVPVVCVVVEGGPPVLATVLEYVSRTPPVPVIVFEGTGRAADLLALIHKQTAVDRKLDVNIKEDFLLRIQAMFSVVRPEACRLFSMLVDCMEHRGAVSLFHIAELSFIHT</sequence>
<dbReference type="GO" id="GO:0016324">
    <property type="term" value="C:apical plasma membrane"/>
    <property type="evidence" value="ECO:0007669"/>
    <property type="project" value="TreeGrafter"/>
</dbReference>
<reference evidence="2" key="3">
    <citation type="submission" date="2025-08" db="UniProtKB">
        <authorList>
            <consortium name="Ensembl"/>
        </authorList>
    </citation>
    <scope>IDENTIFICATION</scope>
</reference>
<dbReference type="Pfam" id="PF18139">
    <property type="entry name" value="LSDAT_euk"/>
    <property type="match status" value="1"/>
</dbReference>
<proteinExistence type="predicted"/>
<dbReference type="HOGENOM" id="CLU_1325964_0_0_1"/>
<keyword evidence="3" id="KW-1185">Reference proteome</keyword>
<organism evidence="2 3">
    <name type="scientific">Astyanax mexicanus</name>
    <name type="common">Blind cave fish</name>
    <name type="synonym">Astyanax fasciatus mexicanus</name>
    <dbReference type="NCBI Taxonomy" id="7994"/>
    <lineage>
        <taxon>Eukaryota</taxon>
        <taxon>Metazoa</taxon>
        <taxon>Chordata</taxon>
        <taxon>Craniata</taxon>
        <taxon>Vertebrata</taxon>
        <taxon>Euteleostomi</taxon>
        <taxon>Actinopterygii</taxon>
        <taxon>Neopterygii</taxon>
        <taxon>Teleostei</taxon>
        <taxon>Ostariophysi</taxon>
        <taxon>Characiformes</taxon>
        <taxon>Characoidei</taxon>
        <taxon>Acestrorhamphidae</taxon>
        <taxon>Acestrorhamphinae</taxon>
        <taxon>Astyanax</taxon>
    </lineage>
</organism>
<dbReference type="Ensembl" id="ENSAMXT00000019446.2">
    <property type="protein sequence ID" value="ENSAMXP00000019446.2"/>
    <property type="gene ID" value="ENSAMXG00000040960.1"/>
</dbReference>
<dbReference type="Bgee" id="ENSAMXG00000040960">
    <property type="expression patterns" value="Expressed in intestine and 9 other cell types or tissues"/>
</dbReference>
<dbReference type="AlphaFoldDB" id="W5LHY4"/>
<evidence type="ECO:0000259" key="1">
    <source>
        <dbReference type="Pfam" id="PF18139"/>
    </source>
</evidence>
<reference evidence="3" key="1">
    <citation type="submission" date="2013-03" db="EMBL/GenBank/DDBJ databases">
        <authorList>
            <person name="Jeffery W."/>
            <person name="Warren W."/>
            <person name="Wilson R.K."/>
        </authorList>
    </citation>
    <scope>NUCLEOTIDE SEQUENCE</scope>
    <source>
        <strain evidence="3">female</strain>
    </source>
</reference>
<dbReference type="InterPro" id="IPR050927">
    <property type="entry name" value="TRPM"/>
</dbReference>
<dbReference type="GeneTree" id="ENSGT00940000158164"/>
<evidence type="ECO:0000313" key="2">
    <source>
        <dbReference type="Ensembl" id="ENSAMXP00000019446.2"/>
    </source>
</evidence>
<feature type="domain" description="TRPM SLOG" evidence="1">
    <location>
        <begin position="2"/>
        <end position="257"/>
    </location>
</feature>
<protein>
    <submittedName>
        <fullName evidence="2">Transient receptor potential cation channel, subfamily M, member 6</fullName>
    </submittedName>
</protein>
<reference evidence="2" key="4">
    <citation type="submission" date="2025-09" db="UniProtKB">
        <authorList>
            <consortium name="Ensembl"/>
        </authorList>
    </citation>
    <scope>IDENTIFICATION</scope>
</reference>
<dbReference type="InterPro" id="IPR041491">
    <property type="entry name" value="TRPM_SLOG"/>
</dbReference>
<dbReference type="GO" id="GO:0030001">
    <property type="term" value="P:metal ion transport"/>
    <property type="evidence" value="ECO:0007669"/>
    <property type="project" value="TreeGrafter"/>
</dbReference>
<dbReference type="PANTHER" id="PTHR13800:SF15">
    <property type="entry name" value="TRANSIENT RECEPTOR POTENTIAL CATION CHANNEL SUBFAMILY M MEMBER 6"/>
    <property type="match status" value="1"/>
</dbReference>
<dbReference type="GO" id="GO:0005261">
    <property type="term" value="F:monoatomic cation channel activity"/>
    <property type="evidence" value="ECO:0007669"/>
    <property type="project" value="TreeGrafter"/>
</dbReference>